<sequence length="39" mass="4467">MTSQNIRKPGRMVIMPPPRLMRHDNVSYAPARVEMGEEA</sequence>
<keyword evidence="2" id="KW-1185">Reference proteome</keyword>
<gene>
    <name evidence="1" type="ORF">PS9374_03712</name>
</gene>
<comment type="caution">
    <text evidence="1">The sequence shown here is derived from an EMBL/GenBank/DDBJ whole genome shotgun (WGS) entry which is preliminary data.</text>
</comment>
<reference evidence="2" key="2">
    <citation type="submission" date="2016-04" db="EMBL/GenBank/DDBJ databases">
        <title>Planomonospora sphaerica JCM9374 whole genome shotgun sequence.</title>
        <authorList>
            <person name="Suzuki T."/>
            <person name="Dohra H."/>
            <person name="Kodani S."/>
        </authorList>
    </citation>
    <scope>NUCLEOTIDE SEQUENCE [LARGE SCALE GENOMIC DNA]</scope>
    <source>
        <strain evidence="2">JCM 9374</strain>
    </source>
</reference>
<organism evidence="1 2">
    <name type="scientific">Planomonospora sphaerica</name>
    <dbReference type="NCBI Taxonomy" id="161355"/>
    <lineage>
        <taxon>Bacteria</taxon>
        <taxon>Bacillati</taxon>
        <taxon>Actinomycetota</taxon>
        <taxon>Actinomycetes</taxon>
        <taxon>Streptosporangiales</taxon>
        <taxon>Streptosporangiaceae</taxon>
        <taxon>Planomonospora</taxon>
    </lineage>
</organism>
<evidence type="ECO:0000313" key="2">
    <source>
        <dbReference type="Proteomes" id="UP000077701"/>
    </source>
</evidence>
<dbReference type="Proteomes" id="UP000077701">
    <property type="component" value="Unassembled WGS sequence"/>
</dbReference>
<accession>A0A171DDE3</accession>
<evidence type="ECO:0000313" key="1">
    <source>
        <dbReference type="EMBL" id="GAT68051.1"/>
    </source>
</evidence>
<name>A0A171DDE3_9ACTN</name>
<dbReference type="AlphaFoldDB" id="A0A171DDE3"/>
<protein>
    <submittedName>
        <fullName evidence="1">Uncharacterized protein</fullName>
    </submittedName>
</protein>
<reference evidence="1 2" key="1">
    <citation type="journal article" date="2016" name="Genome Announc.">
        <title>Draft Genome Sequence of Planomonospora sphaerica JCM9374, a Rare Actinomycete.</title>
        <authorList>
            <person name="Dohra H."/>
            <person name="Suzuki T."/>
            <person name="Inoue Y."/>
            <person name="Kodani S."/>
        </authorList>
    </citation>
    <scope>NUCLEOTIDE SEQUENCE [LARGE SCALE GENOMIC DNA]</scope>
    <source>
        <strain evidence="1 2">JCM 9374</strain>
    </source>
</reference>
<dbReference type="EMBL" id="BDCX01000008">
    <property type="protein sequence ID" value="GAT68051.1"/>
    <property type="molecule type" value="Genomic_DNA"/>
</dbReference>
<proteinExistence type="predicted"/>